<feature type="region of interest" description="Disordered" evidence="1">
    <location>
        <begin position="39"/>
        <end position="59"/>
    </location>
</feature>
<comment type="caution">
    <text evidence="3">The sequence shown here is derived from an EMBL/GenBank/DDBJ whole genome shotgun (WGS) entry which is preliminary data.</text>
</comment>
<feature type="transmembrane region" description="Helical" evidence="2">
    <location>
        <begin position="12"/>
        <end position="35"/>
    </location>
</feature>
<keyword evidence="2" id="KW-0812">Transmembrane</keyword>
<protein>
    <recommendedName>
        <fullName evidence="5">Conjugal transfer protein TrbI</fullName>
    </recommendedName>
</protein>
<dbReference type="EMBL" id="JAHHHD010000002">
    <property type="protein sequence ID" value="MBW4657516.1"/>
    <property type="molecule type" value="Genomic_DNA"/>
</dbReference>
<evidence type="ECO:0000313" key="3">
    <source>
        <dbReference type="EMBL" id="MBW4657516.1"/>
    </source>
</evidence>
<organism evidence="3 4">
    <name type="scientific">Drouetiella hepatica Uher 2000/2452</name>
    <dbReference type="NCBI Taxonomy" id="904376"/>
    <lineage>
        <taxon>Bacteria</taxon>
        <taxon>Bacillati</taxon>
        <taxon>Cyanobacteriota</taxon>
        <taxon>Cyanophyceae</taxon>
        <taxon>Oculatellales</taxon>
        <taxon>Oculatellaceae</taxon>
        <taxon>Drouetiella</taxon>
    </lineage>
</organism>
<evidence type="ECO:0000313" key="4">
    <source>
        <dbReference type="Proteomes" id="UP000757435"/>
    </source>
</evidence>
<reference evidence="3" key="2">
    <citation type="journal article" date="2022" name="Microbiol. Resour. Announc.">
        <title>Metagenome Sequencing to Explore Phylogenomics of Terrestrial Cyanobacteria.</title>
        <authorList>
            <person name="Ward R.D."/>
            <person name="Stajich J.E."/>
            <person name="Johansen J.R."/>
            <person name="Huntemann M."/>
            <person name="Clum A."/>
            <person name="Foster B."/>
            <person name="Foster B."/>
            <person name="Roux S."/>
            <person name="Palaniappan K."/>
            <person name="Varghese N."/>
            <person name="Mukherjee S."/>
            <person name="Reddy T.B.K."/>
            <person name="Daum C."/>
            <person name="Copeland A."/>
            <person name="Chen I.A."/>
            <person name="Ivanova N.N."/>
            <person name="Kyrpides N.C."/>
            <person name="Shapiro N."/>
            <person name="Eloe-Fadrosh E.A."/>
            <person name="Pietrasiak N."/>
        </authorList>
    </citation>
    <scope>NUCLEOTIDE SEQUENCE</scope>
    <source>
        <strain evidence="3">UHER 2000/2452</strain>
    </source>
</reference>
<keyword evidence="2" id="KW-0472">Membrane</keyword>
<keyword evidence="2" id="KW-1133">Transmembrane helix</keyword>
<evidence type="ECO:0008006" key="5">
    <source>
        <dbReference type="Google" id="ProtNLM"/>
    </source>
</evidence>
<name>A0A951UKF6_9CYAN</name>
<gene>
    <name evidence="3" type="ORF">KME15_02485</name>
</gene>
<proteinExistence type="predicted"/>
<evidence type="ECO:0000256" key="1">
    <source>
        <dbReference type="SAM" id="MobiDB-lite"/>
    </source>
</evidence>
<evidence type="ECO:0000256" key="2">
    <source>
        <dbReference type="SAM" id="Phobius"/>
    </source>
</evidence>
<dbReference type="Proteomes" id="UP000757435">
    <property type="component" value="Unassembled WGS sequence"/>
</dbReference>
<dbReference type="AlphaFoldDB" id="A0A951UKF6"/>
<accession>A0A951UKF6</accession>
<reference evidence="3" key="1">
    <citation type="submission" date="2021-05" db="EMBL/GenBank/DDBJ databases">
        <authorList>
            <person name="Pietrasiak N."/>
            <person name="Ward R."/>
            <person name="Stajich J.E."/>
            <person name="Kurbessoian T."/>
        </authorList>
    </citation>
    <scope>NUCLEOTIDE SEQUENCE</scope>
    <source>
        <strain evidence="3">UHER 2000/2452</strain>
    </source>
</reference>
<sequence>MVSLRFWQSAHAFTGAAMVMTIASSLLVPVAAAIAQTSIPTPPPPSFPTRTSPAQTFPDTWRRSAVPTGTLIPLRYDKAERIILKKDETLPVTLTVTRDVLTARGTVLIPTGSQIEGKFQPVEGGTQFFAENVILQNNRSAIDATSSPITKTETISRRSNPDILRGAAIGGGAAAVLAEIFGKINPLEVIGGAGLGVLAEVLLRGRQEVEVVVVEPETDIDLRLRSDFSLN</sequence>